<accession>A0A6J5MG79</accession>
<evidence type="ECO:0000313" key="6">
    <source>
        <dbReference type="EMBL" id="CAB4189003.1"/>
    </source>
</evidence>
<dbReference type="EMBL" id="LR796551">
    <property type="protein sequence ID" value="CAB4151067.1"/>
    <property type="molecule type" value="Genomic_DNA"/>
</dbReference>
<dbReference type="EMBL" id="LR798431">
    <property type="protein sequence ID" value="CAB5231510.1"/>
    <property type="molecule type" value="Genomic_DNA"/>
</dbReference>
<dbReference type="EMBL" id="LR797131">
    <property type="protein sequence ID" value="CAB4189003.1"/>
    <property type="molecule type" value="Genomic_DNA"/>
</dbReference>
<organism evidence="1">
    <name type="scientific">uncultured Caudovirales phage</name>
    <dbReference type="NCBI Taxonomy" id="2100421"/>
    <lineage>
        <taxon>Viruses</taxon>
        <taxon>Duplodnaviria</taxon>
        <taxon>Heunggongvirae</taxon>
        <taxon>Uroviricota</taxon>
        <taxon>Caudoviricetes</taxon>
        <taxon>Peduoviridae</taxon>
        <taxon>Maltschvirus</taxon>
        <taxon>Maltschvirus maltsch</taxon>
    </lineage>
</organism>
<evidence type="ECO:0000313" key="4">
    <source>
        <dbReference type="EMBL" id="CAB4179788.1"/>
    </source>
</evidence>
<dbReference type="EMBL" id="LR797080">
    <property type="protein sequence ID" value="CAB4185294.1"/>
    <property type="molecule type" value="Genomic_DNA"/>
</dbReference>
<evidence type="ECO:0000313" key="2">
    <source>
        <dbReference type="EMBL" id="CAB4151067.1"/>
    </source>
</evidence>
<sequence length="133" mass="14182">MNSNIINTKSNNDYKNSPDPAIYRLISQAVGDILKGQQETVSNLQSQITSLSNQQMSLSAPTGANSSISVINTLDAPKLVLTTDNQLPSNLSVSIQSGSISISPDGNLVASVNIEIDDIIDIVDYEVKYVAVD</sequence>
<evidence type="ECO:0000313" key="5">
    <source>
        <dbReference type="EMBL" id="CAB4185294.1"/>
    </source>
</evidence>
<evidence type="ECO:0000313" key="1">
    <source>
        <dbReference type="EMBL" id="CAB4145644.1"/>
    </source>
</evidence>
<name>A0A6J5MG79_9CAUD</name>
<dbReference type="EMBL" id="LR797188">
    <property type="protein sequence ID" value="CAB4192470.1"/>
    <property type="molecule type" value="Genomic_DNA"/>
</dbReference>
<dbReference type="EMBL" id="LR796457">
    <property type="protein sequence ID" value="CAB4145644.1"/>
    <property type="molecule type" value="Genomic_DNA"/>
</dbReference>
<reference evidence="1" key="1">
    <citation type="submission" date="2020-04" db="EMBL/GenBank/DDBJ databases">
        <authorList>
            <person name="Chiriac C."/>
            <person name="Salcher M."/>
            <person name="Ghai R."/>
            <person name="Kavagutti S V."/>
        </authorList>
    </citation>
    <scope>NUCLEOTIDE SEQUENCE</scope>
</reference>
<evidence type="ECO:0000313" key="8">
    <source>
        <dbReference type="EMBL" id="CAB4217828.1"/>
    </source>
</evidence>
<proteinExistence type="predicted"/>
<gene>
    <name evidence="4" type="ORF">UFOVP1032_98</name>
    <name evidence="5" type="ORF">UFOVP1125_14</name>
    <name evidence="6" type="ORF">UFOVP1173_112</name>
    <name evidence="7" type="ORF">UFOVP1241_30</name>
    <name evidence="8" type="ORF">UFOVP1491_98</name>
    <name evidence="9" type="ORF">UFOVP1579_98</name>
    <name evidence="1" type="ORF">UFOVP485_23</name>
    <name evidence="2" type="ORF">UFOVP575_127</name>
    <name evidence="3" type="ORF">UFOVP963_33</name>
</gene>
<evidence type="ECO:0000313" key="3">
    <source>
        <dbReference type="EMBL" id="CAB4174226.1"/>
    </source>
</evidence>
<evidence type="ECO:0000313" key="7">
    <source>
        <dbReference type="EMBL" id="CAB4192470.1"/>
    </source>
</evidence>
<dbReference type="EMBL" id="LR796915">
    <property type="protein sequence ID" value="CAB4174226.1"/>
    <property type="molecule type" value="Genomic_DNA"/>
</dbReference>
<dbReference type="EMBL" id="LR796983">
    <property type="protein sequence ID" value="CAB4179788.1"/>
    <property type="molecule type" value="Genomic_DNA"/>
</dbReference>
<evidence type="ECO:0000313" key="9">
    <source>
        <dbReference type="EMBL" id="CAB5231510.1"/>
    </source>
</evidence>
<protein>
    <submittedName>
        <fullName evidence="1">Uncharacterized protein</fullName>
    </submittedName>
</protein>
<dbReference type="EMBL" id="LR797455">
    <property type="protein sequence ID" value="CAB4217828.1"/>
    <property type="molecule type" value="Genomic_DNA"/>
</dbReference>